<sequence>MSNLQNPGAVAEAQQQMTDALNNLVAAFGIFIEHVITDPSLIFSAADLITEVSTSTPSIVDDIVEISGCAAEIIVDALP</sequence>
<gene>
    <name evidence="1" type="ORF">AB8998_30030</name>
</gene>
<name>A0ABV4C8M8_9MYCO</name>
<comment type="caution">
    <text evidence="1">The sequence shown here is derived from an EMBL/GenBank/DDBJ whole genome shotgun (WGS) entry which is preliminary data.</text>
</comment>
<reference evidence="1 2" key="1">
    <citation type="submission" date="2024-08" db="EMBL/GenBank/DDBJ databases">
        <title>Mycobacterium servetensis sp. nov., a novel rapid-growing mycobacterial species recovered from a human patient in Zaragoza, Spain.</title>
        <authorList>
            <person name="Tristancho-Baro A.I."/>
            <person name="Buenestado-Serrano S."/>
            <person name="Garcia De Viedma D."/>
            <person name="Milagro-Beamonte A."/>
            <person name="Burillo N."/>
            <person name="Sanz S."/>
            <person name="Lopez-Calleja A.I."/>
            <person name="Penas-Utrilla D."/>
            <person name="Guardingo M."/>
            <person name="Garcia M.J."/>
            <person name="Vinuelas-Bayon J."/>
        </authorList>
    </citation>
    <scope>NUCLEOTIDE SEQUENCE [LARGE SCALE GENOMIC DNA]</scope>
    <source>
        <strain evidence="2">HUMS_12744610</strain>
    </source>
</reference>
<evidence type="ECO:0008006" key="3">
    <source>
        <dbReference type="Google" id="ProtNLM"/>
    </source>
</evidence>
<dbReference type="Proteomes" id="UP001564760">
    <property type="component" value="Unassembled WGS sequence"/>
</dbReference>
<dbReference type="EMBL" id="JBGEDP010000002">
    <property type="protein sequence ID" value="MEY8018891.1"/>
    <property type="molecule type" value="Genomic_DNA"/>
</dbReference>
<dbReference type="RefSeq" id="WP_369741949.1">
    <property type="nucleotide sequence ID" value="NZ_JBGEDP010000002.1"/>
</dbReference>
<proteinExistence type="predicted"/>
<evidence type="ECO:0000313" key="2">
    <source>
        <dbReference type="Proteomes" id="UP001564760"/>
    </source>
</evidence>
<keyword evidence="2" id="KW-1185">Reference proteome</keyword>
<protein>
    <recommendedName>
        <fullName evidence="3">PE family protein</fullName>
    </recommendedName>
</protein>
<accession>A0ABV4C8M8</accession>
<evidence type="ECO:0000313" key="1">
    <source>
        <dbReference type="EMBL" id="MEY8018891.1"/>
    </source>
</evidence>
<organism evidence="1 2">
    <name type="scientific">Mycobacterium servetii</name>
    <dbReference type="NCBI Taxonomy" id="3237418"/>
    <lineage>
        <taxon>Bacteria</taxon>
        <taxon>Bacillati</taxon>
        <taxon>Actinomycetota</taxon>
        <taxon>Actinomycetes</taxon>
        <taxon>Mycobacteriales</taxon>
        <taxon>Mycobacteriaceae</taxon>
        <taxon>Mycobacterium</taxon>
    </lineage>
</organism>